<dbReference type="Gene3D" id="2.70.130.10">
    <property type="entry name" value="Mannose-6-phosphate receptor binding domain"/>
    <property type="match status" value="1"/>
</dbReference>
<comment type="caution">
    <text evidence="6">The sequence shown here is derived from an EMBL/GenBank/DDBJ whole genome shotgun (WGS) entry which is preliminary data.</text>
</comment>
<protein>
    <recommendedName>
        <fullName evidence="5">MRH domain-containing protein</fullName>
    </recommendedName>
</protein>
<name>A0A9P6QQM3_9FUNG</name>
<dbReference type="InterPro" id="IPR036607">
    <property type="entry name" value="PRKCSH"/>
</dbReference>
<accession>A0A9P6QQM3</accession>
<keyword evidence="2" id="KW-1015">Disulfide bond</keyword>
<feature type="non-terminal residue" evidence="6">
    <location>
        <position position="1"/>
    </location>
</feature>
<feature type="domain" description="MRH" evidence="5">
    <location>
        <begin position="303"/>
        <end position="433"/>
    </location>
</feature>
<dbReference type="GO" id="GO:0017177">
    <property type="term" value="C:glucosidase II complex"/>
    <property type="evidence" value="ECO:0007669"/>
    <property type="project" value="TreeGrafter"/>
</dbReference>
<feature type="region of interest" description="Disordered" evidence="4">
    <location>
        <begin position="434"/>
        <end position="461"/>
    </location>
</feature>
<evidence type="ECO:0000313" key="6">
    <source>
        <dbReference type="EMBL" id="KAG0286887.1"/>
    </source>
</evidence>
<organism evidence="6 7">
    <name type="scientific">Linnemannia gamsii</name>
    <dbReference type="NCBI Taxonomy" id="64522"/>
    <lineage>
        <taxon>Eukaryota</taxon>
        <taxon>Fungi</taxon>
        <taxon>Fungi incertae sedis</taxon>
        <taxon>Mucoromycota</taxon>
        <taxon>Mortierellomycotina</taxon>
        <taxon>Mortierellomycetes</taxon>
        <taxon>Mortierellales</taxon>
        <taxon>Mortierellaceae</taxon>
        <taxon>Linnemannia</taxon>
    </lineage>
</organism>
<dbReference type="Proteomes" id="UP000823405">
    <property type="component" value="Unassembled WGS sequence"/>
</dbReference>
<sequence>TSACGTGYFYCSNIGHTPAYIKTSRLNDGQVGAASRKEREMLEKTHKEGNRIRKEYVVYGQSSKKRLQEQLDKLLAVSSSVNQAAADSKATLDAANAKLKEYLESTKLEREAARELQLAPLIEQQRQRLEHAIKVKTLFRTTLDGLKENHNKNFHDMAVKSTISGYDEYLEELKKQEEDEKNNDKDSQEEKERVRSALERMHAAQDATYDAKKDIGLMFQLLKEMKEKYNTEYNDEAVLKAIQVLDEFAPTWEDSSNDFVGEEFIDIPDEDTGEKKEEAKPEDKGAFGEIYSRIQKGASKIGLGFLFQGSKVNKSEVEIAQEAYNKASEEERKSQEEIQKLEKKIKTDYGPDEAFAKLVDLCIEFKEIDTFSSWVGDNYDTQLYTGGARCWNGPERSVKVMMTCGTENKILAVSEPSKCEYLYKMETPAVCHDLSDDAKNDSNSNNPQEVGYPGEKKHDEL</sequence>
<dbReference type="GO" id="GO:0006491">
    <property type="term" value="P:N-glycan processing"/>
    <property type="evidence" value="ECO:0007669"/>
    <property type="project" value="TreeGrafter"/>
</dbReference>
<dbReference type="InterPro" id="IPR009011">
    <property type="entry name" value="Man6P_isomerase_rcpt-bd_dom_sf"/>
</dbReference>
<evidence type="ECO:0000259" key="5">
    <source>
        <dbReference type="PROSITE" id="PS51914"/>
    </source>
</evidence>
<dbReference type="OrthoDB" id="28322at2759"/>
<feature type="region of interest" description="Disordered" evidence="4">
    <location>
        <begin position="175"/>
        <end position="195"/>
    </location>
</feature>
<keyword evidence="3" id="KW-0175">Coiled coil</keyword>
<feature type="coiled-coil region" evidence="3">
    <location>
        <begin position="85"/>
        <end position="116"/>
    </location>
</feature>
<dbReference type="PANTHER" id="PTHR12630:SF1">
    <property type="entry name" value="GLUCOSIDASE 2 SUBUNIT BETA"/>
    <property type="match status" value="1"/>
</dbReference>
<evidence type="ECO:0000256" key="3">
    <source>
        <dbReference type="SAM" id="Coils"/>
    </source>
</evidence>
<dbReference type="SUPFAM" id="SSF50911">
    <property type="entry name" value="Mannose 6-phosphate receptor domain"/>
    <property type="match status" value="1"/>
</dbReference>
<evidence type="ECO:0000256" key="1">
    <source>
        <dbReference type="ARBA" id="ARBA00022729"/>
    </source>
</evidence>
<evidence type="ECO:0000256" key="2">
    <source>
        <dbReference type="ARBA" id="ARBA00023157"/>
    </source>
</evidence>
<gene>
    <name evidence="6" type="ORF">BGZ97_007272</name>
</gene>
<dbReference type="EMBL" id="JAAAIN010003222">
    <property type="protein sequence ID" value="KAG0286887.1"/>
    <property type="molecule type" value="Genomic_DNA"/>
</dbReference>
<feature type="coiled-coil region" evidence="3">
    <location>
        <begin position="317"/>
        <end position="344"/>
    </location>
</feature>
<dbReference type="Pfam" id="PF13015">
    <property type="entry name" value="PRKCSH_1"/>
    <property type="match status" value="1"/>
</dbReference>
<proteinExistence type="predicted"/>
<reference evidence="6" key="1">
    <citation type="journal article" date="2020" name="Fungal Divers.">
        <title>Resolving the Mortierellaceae phylogeny through synthesis of multi-gene phylogenetics and phylogenomics.</title>
        <authorList>
            <person name="Vandepol N."/>
            <person name="Liber J."/>
            <person name="Desiro A."/>
            <person name="Na H."/>
            <person name="Kennedy M."/>
            <person name="Barry K."/>
            <person name="Grigoriev I.V."/>
            <person name="Miller A.N."/>
            <person name="O'Donnell K."/>
            <person name="Stajich J.E."/>
            <person name="Bonito G."/>
        </authorList>
    </citation>
    <scope>NUCLEOTIDE SEQUENCE</scope>
    <source>
        <strain evidence="6">NVP60</strain>
    </source>
</reference>
<keyword evidence="1" id="KW-0732">Signal</keyword>
<keyword evidence="7" id="KW-1185">Reference proteome</keyword>
<evidence type="ECO:0000256" key="4">
    <source>
        <dbReference type="SAM" id="MobiDB-lite"/>
    </source>
</evidence>
<dbReference type="PROSITE" id="PS51914">
    <property type="entry name" value="MRH"/>
    <property type="match status" value="1"/>
</dbReference>
<dbReference type="InterPro" id="IPR039794">
    <property type="entry name" value="Gtb1-like"/>
</dbReference>
<dbReference type="InterPro" id="IPR044865">
    <property type="entry name" value="MRH_dom"/>
</dbReference>
<dbReference type="AlphaFoldDB" id="A0A9P6QQM3"/>
<evidence type="ECO:0000313" key="7">
    <source>
        <dbReference type="Proteomes" id="UP000823405"/>
    </source>
</evidence>
<dbReference type="PANTHER" id="PTHR12630">
    <property type="entry name" value="N-LINKED OLIGOSACCHARIDE PROCESSING"/>
    <property type="match status" value="1"/>
</dbReference>